<dbReference type="EMBL" id="CP000697">
    <property type="protein sequence ID" value="ABQ31619.1"/>
    <property type="molecule type" value="Genomic_DNA"/>
</dbReference>
<dbReference type="CDD" id="cd00267">
    <property type="entry name" value="ABC_ATPase"/>
    <property type="match status" value="1"/>
</dbReference>
<dbReference type="Proteomes" id="UP000000245">
    <property type="component" value="Chromosome"/>
</dbReference>
<keyword evidence="9" id="KW-1185">Reference proteome</keyword>
<evidence type="ECO:0000259" key="7">
    <source>
        <dbReference type="Pfam" id="PF10412"/>
    </source>
</evidence>
<keyword evidence="3 6" id="KW-0812">Transmembrane</keyword>
<dbReference type="RefSeq" id="WP_012040050.1">
    <property type="nucleotide sequence ID" value="NC_009484.1"/>
</dbReference>
<dbReference type="PANTHER" id="PTHR37937:SF1">
    <property type="entry name" value="CONJUGATIVE TRANSFER: DNA TRANSPORT"/>
    <property type="match status" value="1"/>
</dbReference>
<accession>A5G187</accession>
<evidence type="ECO:0000256" key="4">
    <source>
        <dbReference type="ARBA" id="ARBA00022989"/>
    </source>
</evidence>
<dbReference type="AlphaFoldDB" id="A5G187"/>
<dbReference type="eggNOG" id="COG3505">
    <property type="taxonomic scope" value="Bacteria"/>
</dbReference>
<dbReference type="CDD" id="cd01127">
    <property type="entry name" value="TrwB_TraG_TraD_VirD4"/>
    <property type="match status" value="1"/>
</dbReference>
<evidence type="ECO:0000256" key="3">
    <source>
        <dbReference type="ARBA" id="ARBA00022692"/>
    </source>
</evidence>
<feature type="transmembrane region" description="Helical" evidence="6">
    <location>
        <begin position="25"/>
        <end position="47"/>
    </location>
</feature>
<keyword evidence="5 6" id="KW-0472">Membrane</keyword>
<reference evidence="8 9" key="1">
    <citation type="submission" date="2007-05" db="EMBL/GenBank/DDBJ databases">
        <title>Complete sequence of chromosome of Acidiphilium cryptum JF-5.</title>
        <authorList>
            <consortium name="US DOE Joint Genome Institute"/>
            <person name="Copeland A."/>
            <person name="Lucas S."/>
            <person name="Lapidus A."/>
            <person name="Barry K."/>
            <person name="Detter J.C."/>
            <person name="Glavina del Rio T."/>
            <person name="Hammon N."/>
            <person name="Israni S."/>
            <person name="Dalin E."/>
            <person name="Tice H."/>
            <person name="Pitluck S."/>
            <person name="Sims D."/>
            <person name="Brettin T."/>
            <person name="Bruce D."/>
            <person name="Han C."/>
            <person name="Schmutz J."/>
            <person name="Larimer F."/>
            <person name="Land M."/>
            <person name="Hauser L."/>
            <person name="Kyrpides N."/>
            <person name="Kim E."/>
            <person name="Magnuson T."/>
            <person name="Richardson P."/>
        </authorList>
    </citation>
    <scope>NUCLEOTIDE SEQUENCE [LARGE SCALE GENOMIC DNA]</scope>
    <source>
        <strain evidence="8 9">JF-5</strain>
    </source>
</reference>
<gene>
    <name evidence="8" type="ordered locus">Acry_2425</name>
</gene>
<dbReference type="InterPro" id="IPR019476">
    <property type="entry name" value="T4SS_TraD_DNA-bd"/>
</dbReference>
<sequence>MSNYTKLAHAGARLTRKREIDRNKFYASVGGLLASALIGAAAAGYLMTSPTQAVQVVDYMAADVAANLMKFVPINPEMTIEWRGRSYRTGVKEWAAFPPLRDQTFDALENLAAGGAIGLAAGWVGLWLSAGRRRRQMEAILADRVVRGTKLVTEAELARLNANHATKPLLKFGSVTLPSQLENRHIAIIGTTGVGKTTVLRQQLDVIEARGEAALVYDTSGEFLANYYNPARGDIILNPFDQRGVFWSPFAEIIHPADCDRISRYLITETGDEDKDIWLETSRNLVANMIRNLWREGRGTLEALLNALQAMPRQELERWLANTSSARTFEKDAERATASVLFMLVKAVNMLMFLRKAPRDGELAFSISSFFKHIGQNKGRKPWIFVPRKEDYFESMKPLMALWLECAASAMLGLSTSPTQRVWFLLDELADLPRVQNLERLLPQGRKFGACAVLSFQSIGQMRARYGHDGAEALLGCCNTKLFLQMSDHASREWAAANIGKVEVEIPLMTETVDPETGKLQQSFTTARETRPAVIESDLRLPKHTGYLMLPDGLPVARIKLTNDHIVARGPARQLDFIPADIAEAFWGVLQEAQKAKTAERLEAPIQGTILGPGPV</sequence>
<dbReference type="PANTHER" id="PTHR37937">
    <property type="entry name" value="CONJUGATIVE TRANSFER: DNA TRANSPORT"/>
    <property type="match status" value="1"/>
</dbReference>
<evidence type="ECO:0000256" key="6">
    <source>
        <dbReference type="SAM" id="Phobius"/>
    </source>
</evidence>
<proteinExistence type="predicted"/>
<evidence type="ECO:0000256" key="1">
    <source>
        <dbReference type="ARBA" id="ARBA00004651"/>
    </source>
</evidence>
<protein>
    <submittedName>
        <fullName evidence="8">Type IV secretory pathway VirD4 components-like protein</fullName>
    </submittedName>
</protein>
<evidence type="ECO:0000256" key="5">
    <source>
        <dbReference type="ARBA" id="ARBA00023136"/>
    </source>
</evidence>
<keyword evidence="4 6" id="KW-1133">Transmembrane helix</keyword>
<feature type="domain" description="Type IV secretion system coupling protein TraD DNA-binding" evidence="7">
    <location>
        <begin position="170"/>
        <end position="562"/>
    </location>
</feature>
<dbReference type="STRING" id="349163.Acry_2425"/>
<evidence type="ECO:0000256" key="2">
    <source>
        <dbReference type="ARBA" id="ARBA00022475"/>
    </source>
</evidence>
<dbReference type="KEGG" id="acr:Acry_2425"/>
<comment type="subcellular location">
    <subcellularLocation>
        <location evidence="1">Cell membrane</location>
        <topology evidence="1">Multi-pass membrane protein</topology>
    </subcellularLocation>
</comment>
<dbReference type="InterPro" id="IPR027417">
    <property type="entry name" value="P-loop_NTPase"/>
</dbReference>
<dbReference type="HOGENOM" id="CLU_016763_5_1_5"/>
<dbReference type="Gene3D" id="3.40.50.300">
    <property type="entry name" value="P-loop containing nucleotide triphosphate hydrolases"/>
    <property type="match status" value="2"/>
</dbReference>
<dbReference type="SUPFAM" id="SSF52540">
    <property type="entry name" value="P-loop containing nucleoside triphosphate hydrolases"/>
    <property type="match status" value="1"/>
</dbReference>
<dbReference type="InterPro" id="IPR051539">
    <property type="entry name" value="T4SS-coupling_protein"/>
</dbReference>
<dbReference type="GO" id="GO:0005886">
    <property type="term" value="C:plasma membrane"/>
    <property type="evidence" value="ECO:0007669"/>
    <property type="project" value="UniProtKB-SubCell"/>
</dbReference>
<evidence type="ECO:0000313" key="9">
    <source>
        <dbReference type="Proteomes" id="UP000000245"/>
    </source>
</evidence>
<name>A5G187_ACICJ</name>
<dbReference type="Pfam" id="PF10412">
    <property type="entry name" value="TrwB_AAD_bind"/>
    <property type="match status" value="1"/>
</dbReference>
<evidence type="ECO:0000313" key="8">
    <source>
        <dbReference type="EMBL" id="ABQ31619.1"/>
    </source>
</evidence>
<keyword evidence="2" id="KW-1003">Cell membrane</keyword>
<organism evidence="8 9">
    <name type="scientific">Acidiphilium cryptum (strain JF-5)</name>
    <dbReference type="NCBI Taxonomy" id="349163"/>
    <lineage>
        <taxon>Bacteria</taxon>
        <taxon>Pseudomonadati</taxon>
        <taxon>Pseudomonadota</taxon>
        <taxon>Alphaproteobacteria</taxon>
        <taxon>Acetobacterales</taxon>
        <taxon>Acidocellaceae</taxon>
        <taxon>Acidiphilium</taxon>
    </lineage>
</organism>